<dbReference type="EMBL" id="JACHXU010000005">
    <property type="protein sequence ID" value="MBB3206127.1"/>
    <property type="molecule type" value="Genomic_DNA"/>
</dbReference>
<gene>
    <name evidence="1" type="ORF">FHS27_001935</name>
</gene>
<protein>
    <submittedName>
        <fullName evidence="1">Uncharacterized protein</fullName>
    </submittedName>
</protein>
<name>A0A7W5DXS0_9BACT</name>
<accession>A0A7W5DXS0</accession>
<dbReference type="Proteomes" id="UP000536179">
    <property type="component" value="Unassembled WGS sequence"/>
</dbReference>
<evidence type="ECO:0000313" key="1">
    <source>
        <dbReference type="EMBL" id="MBB3206127.1"/>
    </source>
</evidence>
<organism evidence="1 2">
    <name type="scientific">Aporhodopirellula rubra</name>
    <dbReference type="NCBI Taxonomy" id="980271"/>
    <lineage>
        <taxon>Bacteria</taxon>
        <taxon>Pseudomonadati</taxon>
        <taxon>Planctomycetota</taxon>
        <taxon>Planctomycetia</taxon>
        <taxon>Pirellulales</taxon>
        <taxon>Pirellulaceae</taxon>
        <taxon>Aporhodopirellula</taxon>
    </lineage>
</organism>
<sequence>MTLFDASVDKMVDGDWHSLQTHLVCWNAPLFLKLFYQKSRFRL</sequence>
<comment type="caution">
    <text evidence="1">The sequence shown here is derived from an EMBL/GenBank/DDBJ whole genome shotgun (WGS) entry which is preliminary data.</text>
</comment>
<reference evidence="1 2" key="1">
    <citation type="submission" date="2020-08" db="EMBL/GenBank/DDBJ databases">
        <title>Genomic Encyclopedia of Type Strains, Phase III (KMG-III): the genomes of soil and plant-associated and newly described type strains.</title>
        <authorList>
            <person name="Whitman W."/>
        </authorList>
    </citation>
    <scope>NUCLEOTIDE SEQUENCE [LARGE SCALE GENOMIC DNA]</scope>
    <source>
        <strain evidence="1 2">CECT 8075</strain>
    </source>
</reference>
<keyword evidence="2" id="KW-1185">Reference proteome</keyword>
<dbReference type="AlphaFoldDB" id="A0A7W5DXS0"/>
<evidence type="ECO:0000313" key="2">
    <source>
        <dbReference type="Proteomes" id="UP000536179"/>
    </source>
</evidence>
<proteinExistence type="predicted"/>